<dbReference type="STRING" id="3088.A0A383V3N4"/>
<keyword evidence="3" id="KW-0408">Iron</keyword>
<keyword evidence="3" id="KW-0479">Metal-binding</keyword>
<dbReference type="InterPro" id="IPR027417">
    <property type="entry name" value="P-loop_NTPase"/>
</dbReference>
<evidence type="ECO:0000313" key="5">
    <source>
        <dbReference type="EMBL" id="SZX59553.1"/>
    </source>
</evidence>
<accession>A0A383V3N4</accession>
<dbReference type="Gene3D" id="1.10.630.10">
    <property type="entry name" value="Cytochrome P450"/>
    <property type="match status" value="1"/>
</dbReference>
<name>A0A383V3N4_TETOB</name>
<dbReference type="InterPro" id="IPR001128">
    <property type="entry name" value="Cyt_P450"/>
</dbReference>
<dbReference type="PANTHER" id="PTHR24305:SF166">
    <property type="entry name" value="CYTOCHROME P450 12A4, MITOCHONDRIAL-RELATED"/>
    <property type="match status" value="1"/>
</dbReference>
<evidence type="ECO:0000313" key="6">
    <source>
        <dbReference type="Proteomes" id="UP000256970"/>
    </source>
</evidence>
<comment type="cofactor">
    <cofactor evidence="1 3">
        <name>heme</name>
        <dbReference type="ChEBI" id="CHEBI:30413"/>
    </cofactor>
</comment>
<evidence type="ECO:0000259" key="4">
    <source>
        <dbReference type="Pfam" id="PF13521"/>
    </source>
</evidence>
<dbReference type="SUPFAM" id="SSF52540">
    <property type="entry name" value="P-loop containing nucleoside triphosphate hydrolases"/>
    <property type="match status" value="1"/>
</dbReference>
<dbReference type="PRINTS" id="PR00463">
    <property type="entry name" value="EP450I"/>
</dbReference>
<dbReference type="GO" id="GO:0004497">
    <property type="term" value="F:monooxygenase activity"/>
    <property type="evidence" value="ECO:0007669"/>
    <property type="project" value="InterPro"/>
</dbReference>
<dbReference type="GO" id="GO:0020037">
    <property type="term" value="F:heme binding"/>
    <property type="evidence" value="ECO:0007669"/>
    <property type="project" value="InterPro"/>
</dbReference>
<dbReference type="GO" id="GO:0005506">
    <property type="term" value="F:iron ion binding"/>
    <property type="evidence" value="ECO:0007669"/>
    <property type="project" value="InterPro"/>
</dbReference>
<keyword evidence="3" id="KW-0349">Heme</keyword>
<keyword evidence="6" id="KW-1185">Reference proteome</keyword>
<dbReference type="InterPro" id="IPR002401">
    <property type="entry name" value="Cyt_P450_E_grp-I"/>
</dbReference>
<dbReference type="EMBL" id="FNXT01000003">
    <property type="protein sequence ID" value="SZX59553.1"/>
    <property type="molecule type" value="Genomic_DNA"/>
</dbReference>
<evidence type="ECO:0000256" key="1">
    <source>
        <dbReference type="ARBA" id="ARBA00001971"/>
    </source>
</evidence>
<evidence type="ECO:0000256" key="2">
    <source>
        <dbReference type="ARBA" id="ARBA00010617"/>
    </source>
</evidence>
<dbReference type="Proteomes" id="UP000256970">
    <property type="component" value="Unassembled WGS sequence"/>
</dbReference>
<dbReference type="InterPro" id="IPR050121">
    <property type="entry name" value="Cytochrome_P450_monoxygenase"/>
</dbReference>
<dbReference type="InterPro" id="IPR038727">
    <property type="entry name" value="NadR/Ttd14_AAA_dom"/>
</dbReference>
<feature type="binding site" description="axial binding residue" evidence="3">
    <location>
        <position position="487"/>
    </location>
    <ligand>
        <name>heme</name>
        <dbReference type="ChEBI" id="CHEBI:30413"/>
    </ligand>
    <ligandPart>
        <name>Fe</name>
        <dbReference type="ChEBI" id="CHEBI:18248"/>
    </ligandPart>
</feature>
<dbReference type="Pfam" id="PF13521">
    <property type="entry name" value="AAA_28"/>
    <property type="match status" value="1"/>
</dbReference>
<dbReference type="GO" id="GO:0016705">
    <property type="term" value="F:oxidoreductase activity, acting on paired donors, with incorporation or reduction of molecular oxygen"/>
    <property type="evidence" value="ECO:0007669"/>
    <property type="project" value="InterPro"/>
</dbReference>
<comment type="similarity">
    <text evidence="2">Belongs to the cytochrome P450 family.</text>
</comment>
<evidence type="ECO:0000256" key="3">
    <source>
        <dbReference type="PIRSR" id="PIRSR602401-1"/>
    </source>
</evidence>
<dbReference type="Pfam" id="PF00067">
    <property type="entry name" value="p450"/>
    <property type="match status" value="2"/>
</dbReference>
<dbReference type="SUPFAM" id="SSF48264">
    <property type="entry name" value="Cytochrome P450"/>
    <property type="match status" value="1"/>
</dbReference>
<sequence length="852" mass="89945">MQCLHWGKITFVGRSDVAAQVFKSKSFVNRLGSQHGLKLLGMHEEGIIWNNNNTGWQEKRKYFADGIQALAVKNANHVKLTTLAAFKLTLAEHCCAAAAAAPSSAPTSSYTAAQLPPVPELAALPLSELAAQVSGLSLDLLPDGRDFLRLITFRVTAALAFGLPVDAVGKDEALKVVHQVADYFKAWDYFLLRPDWLCRRTSHTAEHRKHLDAVHALRDATAHLIMLAAARRTSTSLPNLDELQPHGTATAAGAAASGPEEPCFLCQLLADQAAGKLSQQAVQQLALEMLLAGTDTSSISLYYLMVQLSDDPQLEQQLLAEVLAAVGDIHQLSDMQLAAALPISAGDDAQLPKCQASLCEALRFKPVGPVSIRQATEAVTLSYKTAAGSSKKEHLQPGDTVIVSLATMHRDPTVFPDPHSFNPAANFAGSYPQSAAGTATSQHCPAANSRSSAVAARSVAEHAVSAAVCGSDASDAFRPFGHGRKGCVGMQLGWLEMKVMLACWLLTLRFRQDTSKPQLLASSAAATAGIGQQVWGRFASSSSSSSSSSSAAGTAQSGLLSKMQTRWQVAAQPVQPLPLHVRCVPLAGGSRRSSGLRKLYVVGPHGSGKTTLCNALLQALAPAAVGGGTAAAAPAGPEDGSMCSETPAAAVAAALHNQAGDTRTAAATAVGYKWKLITETARHVMAAHGIRREQFMLCSRSAADPLIAAERRAAFLQLQQLITAEQLKRERAASAAAKPVLSDRAIIDVLAYATERWGSKSAEVQQLLARPETQELLSNCRAATSVVLLLPPYDAGQCGPVDDGVRMITPTADLMVAFEVVMHQQGVPYEVVRSSSVHARVGEVLGLLGVGK</sequence>
<dbReference type="AlphaFoldDB" id="A0A383V3N4"/>
<protein>
    <recommendedName>
        <fullName evidence="4">NadR/Ttd14 AAA domain-containing protein</fullName>
    </recommendedName>
</protein>
<dbReference type="InterPro" id="IPR017972">
    <property type="entry name" value="Cyt_P450_CS"/>
</dbReference>
<feature type="domain" description="NadR/Ttd14 AAA" evidence="4">
    <location>
        <begin position="666"/>
        <end position="838"/>
    </location>
</feature>
<dbReference type="Gene3D" id="3.40.50.300">
    <property type="entry name" value="P-loop containing nucleotide triphosphate hydrolases"/>
    <property type="match status" value="1"/>
</dbReference>
<proteinExistence type="inferred from homology"/>
<organism evidence="5 6">
    <name type="scientific">Tetradesmus obliquus</name>
    <name type="common">Green alga</name>
    <name type="synonym">Acutodesmus obliquus</name>
    <dbReference type="NCBI Taxonomy" id="3088"/>
    <lineage>
        <taxon>Eukaryota</taxon>
        <taxon>Viridiplantae</taxon>
        <taxon>Chlorophyta</taxon>
        <taxon>core chlorophytes</taxon>
        <taxon>Chlorophyceae</taxon>
        <taxon>CS clade</taxon>
        <taxon>Sphaeropleales</taxon>
        <taxon>Scenedesmaceae</taxon>
        <taxon>Tetradesmus</taxon>
    </lineage>
</organism>
<reference evidence="5 6" key="1">
    <citation type="submission" date="2016-10" db="EMBL/GenBank/DDBJ databases">
        <authorList>
            <person name="Cai Z."/>
        </authorList>
    </citation>
    <scope>NUCLEOTIDE SEQUENCE [LARGE SCALE GENOMIC DNA]</scope>
</reference>
<dbReference type="InterPro" id="IPR036396">
    <property type="entry name" value="Cyt_P450_sf"/>
</dbReference>
<dbReference type="PANTHER" id="PTHR24305">
    <property type="entry name" value="CYTOCHROME P450"/>
    <property type="match status" value="1"/>
</dbReference>
<gene>
    <name evidence="5" type="ORF">BQ4739_LOCUS165</name>
</gene>
<dbReference type="PROSITE" id="PS00086">
    <property type="entry name" value="CYTOCHROME_P450"/>
    <property type="match status" value="1"/>
</dbReference>